<evidence type="ECO:0000259" key="1">
    <source>
        <dbReference type="Pfam" id="PF14498"/>
    </source>
</evidence>
<feature type="domain" description="Glycosyl hydrolase family 95 catalytic" evidence="3">
    <location>
        <begin position="311"/>
        <end position="754"/>
    </location>
</feature>
<dbReference type="Gene3D" id="1.50.10.10">
    <property type="match status" value="1"/>
</dbReference>
<organism evidence="4 5">
    <name type="scientific">Riccia sorocarpa</name>
    <dbReference type="NCBI Taxonomy" id="122646"/>
    <lineage>
        <taxon>Eukaryota</taxon>
        <taxon>Viridiplantae</taxon>
        <taxon>Streptophyta</taxon>
        <taxon>Embryophyta</taxon>
        <taxon>Marchantiophyta</taxon>
        <taxon>Marchantiopsida</taxon>
        <taxon>Marchantiidae</taxon>
        <taxon>Marchantiales</taxon>
        <taxon>Ricciaceae</taxon>
        <taxon>Riccia</taxon>
    </lineage>
</organism>
<feature type="domain" description="Alpha fucosidase A-like C-terminal" evidence="2">
    <location>
        <begin position="757"/>
        <end position="810"/>
    </location>
</feature>
<accession>A0ABD3HCS7</accession>
<dbReference type="InterPro" id="IPR049053">
    <property type="entry name" value="AFCA-like_C"/>
</dbReference>
<dbReference type="InterPro" id="IPR016518">
    <property type="entry name" value="Alpha-L-fucosidase"/>
</dbReference>
<dbReference type="Proteomes" id="UP001633002">
    <property type="component" value="Unassembled WGS sequence"/>
</dbReference>
<dbReference type="InterPro" id="IPR008928">
    <property type="entry name" value="6-hairpin_glycosidase_sf"/>
</dbReference>
<dbReference type="InterPro" id="IPR012341">
    <property type="entry name" value="6hp_glycosidase-like_sf"/>
</dbReference>
<evidence type="ECO:0000259" key="2">
    <source>
        <dbReference type="Pfam" id="PF21307"/>
    </source>
</evidence>
<dbReference type="InterPro" id="IPR027414">
    <property type="entry name" value="GH95_N_dom"/>
</dbReference>
<dbReference type="PANTHER" id="PTHR31084:SF0">
    <property type="entry name" value="ALPHA-L-FUCOSIDASE 2"/>
    <property type="match status" value="1"/>
</dbReference>
<dbReference type="InterPro" id="IPR054363">
    <property type="entry name" value="GH95_cat"/>
</dbReference>
<evidence type="ECO:0000259" key="3">
    <source>
        <dbReference type="Pfam" id="PF22124"/>
    </source>
</evidence>
<evidence type="ECO:0008006" key="6">
    <source>
        <dbReference type="Google" id="ProtNLM"/>
    </source>
</evidence>
<reference evidence="4 5" key="1">
    <citation type="submission" date="2024-09" db="EMBL/GenBank/DDBJ databases">
        <title>Chromosome-scale assembly of Riccia sorocarpa.</title>
        <authorList>
            <person name="Paukszto L."/>
        </authorList>
    </citation>
    <scope>NUCLEOTIDE SEQUENCE [LARGE SCALE GENOMIC DNA]</scope>
    <source>
        <strain evidence="4">LP-2024</strain>
        <tissue evidence="4">Aerial parts of the thallus</tissue>
    </source>
</reference>
<dbReference type="FunFam" id="1.50.10.10:FF:000028">
    <property type="entry name" value="Alpha-L-fucosidase 2"/>
    <property type="match status" value="1"/>
</dbReference>
<comment type="caution">
    <text evidence="4">The sequence shown here is derived from an EMBL/GenBank/DDBJ whole genome shotgun (WGS) entry which is preliminary data.</text>
</comment>
<sequence length="860" mass="95219">MEHLCVDGEWVVVEKELPLAEVLTALTLADEGGDSDLLKIEFYEPATYWTEALPLGNGRLGAMVFGGVPRELVTLNDDTLYTGGPKDWNNPNAKELLPQVRKAVFDGRYTEASSLAGGMLGPYCQLYQPLGVLELQFEDTHSDFDRNSYRRQLDLDTATVSIEYNVGDVKYTREYFTSQPHQVLAVRLSADKAQSVSFAVTLLSSLQEGVARCRDNEILIAGRAPGDVAGDNINGIGMAFAVALEVRTGGEGGVVEACGDQSLSVKNVDWAVIILASATSFDGPFKSPVLSGRNPEELVLPTLKGTEGIGFEDLRTAHLNDYQPLFRRVKLHLAKSKEEFLGRQAEGPAGAEQCSSLLRHTGKSSTGSPKISTRDRVATFKENEDPRMVSLLFQFGRYLMLSSSRPDTFVSNLQGIWNKDLNPAWRCVPHININLPMNYWPAETCNLTECHSPLFDTIETMAINGRVTAQVNYGLEGWVGHHNVDIWGQTAPVGGDPVWALWPMGGAWLCLHMWEHYCFSLDEEFLKNRAYTVMKGCSQFLLGWLIEDGNGNLVTNPSTSPEHYFVSPDTGGWASVTAASTMDLTIIRELFEAVIKVDEILGEKDAAFTEQLKTALDRLYPVKLTHDGCIIEWGRDFDDPEETHRHMSHLFGLFPGHSISPVKTPQLVDAATKSILKRGEIGPGWSMAWKTALWGRLGNAEHAYRMVVRMFTLLGPEETAERLDGGGLYCNLFNAHPPFQIDGNFGFTGALAELFLQSDGESLYVLPALPFEAWPYGKVVGLRGRGSVTVGITWEEGKLVEFVIDVEVKSPTLNHVYYHGSSADISHISPSYVYTYDKDLKLKKTSRKRRVRDGNKCTVL</sequence>
<protein>
    <recommendedName>
        <fullName evidence="6">Alpha-L-fucosidase</fullName>
    </recommendedName>
</protein>
<name>A0ABD3HCS7_9MARC</name>
<dbReference type="Pfam" id="PF21307">
    <property type="entry name" value="Glyco_hydro_95_C"/>
    <property type="match status" value="1"/>
</dbReference>
<dbReference type="SUPFAM" id="SSF48208">
    <property type="entry name" value="Six-hairpin glycosidases"/>
    <property type="match status" value="1"/>
</dbReference>
<evidence type="ECO:0000313" key="4">
    <source>
        <dbReference type="EMBL" id="KAL3688402.1"/>
    </source>
</evidence>
<dbReference type="Pfam" id="PF14498">
    <property type="entry name" value="Glyco_hyd_65N_2"/>
    <property type="match status" value="1"/>
</dbReference>
<dbReference type="Pfam" id="PF22124">
    <property type="entry name" value="Glyco_hydro_95_cat"/>
    <property type="match status" value="1"/>
</dbReference>
<dbReference type="PANTHER" id="PTHR31084">
    <property type="entry name" value="ALPHA-L-FUCOSIDASE 2"/>
    <property type="match status" value="1"/>
</dbReference>
<dbReference type="PIRSF" id="PIRSF007663">
    <property type="entry name" value="UCP007663"/>
    <property type="match status" value="1"/>
</dbReference>
<feature type="domain" description="Glycosyl hydrolase family 95 N-terminal" evidence="1">
    <location>
        <begin position="41"/>
        <end position="283"/>
    </location>
</feature>
<dbReference type="EMBL" id="JBJQOH010000004">
    <property type="protein sequence ID" value="KAL3688402.1"/>
    <property type="molecule type" value="Genomic_DNA"/>
</dbReference>
<keyword evidence="5" id="KW-1185">Reference proteome</keyword>
<dbReference type="AlphaFoldDB" id="A0ABD3HCS7"/>
<proteinExistence type="predicted"/>
<evidence type="ECO:0000313" key="5">
    <source>
        <dbReference type="Proteomes" id="UP001633002"/>
    </source>
</evidence>
<gene>
    <name evidence="4" type="ORF">R1sor_014711</name>
</gene>